<dbReference type="EMBL" id="JBHULX010000013">
    <property type="protein sequence ID" value="MFD2591022.1"/>
    <property type="molecule type" value="Genomic_DNA"/>
</dbReference>
<sequence>MHYQHPSYFAKEDFRHNNKIFGIHQKDRLHGMLLLGKSGSGKTNLMKVLLYQDIICGRGACLMDVNGDFIREIIDLIPEHRKQDIVYLDASNPKLTLGYNPLKKVSYAKRALIASSILETFQKLWGGQSWGIKLEYILRNSLLLLLDQEQATLDDIPKVLLDNQFRDSCLVNSKNPHVIRFFKVEYPKYSKTDILPVLNKVGSFLSIPMLRKILVNNTNQLSLSQLMNEKKIFLVNLSKGGLLGSDGAHLLGSLLITAMASAGFNRVHLPPQNRHPFIIYLDEFQNFTTGSIAGAISELRKFGISFVLANQYLFQLNQDIKNAVLGNIGTLITFRLGQQDAKYFATEFYPTFQTSDFTSLKHYHIYLRLLISGKISPAFSAKTITIQELINHKNYLFSS</sequence>
<protein>
    <submittedName>
        <fullName evidence="2">Type IV secretory system conjugative DNA transfer family protein</fullName>
    </submittedName>
</protein>
<dbReference type="RefSeq" id="WP_378298095.1">
    <property type="nucleotide sequence ID" value="NZ_JBHULX010000013.1"/>
</dbReference>
<name>A0ABW5N5W5_9FLAO</name>
<dbReference type="InterPro" id="IPR051162">
    <property type="entry name" value="T4SS_component"/>
</dbReference>
<feature type="domain" description="Type IV secretion system coupling protein TraD DNA-binding" evidence="1">
    <location>
        <begin position="30"/>
        <end position="341"/>
    </location>
</feature>
<dbReference type="PANTHER" id="PTHR30121:SF6">
    <property type="entry name" value="SLR6007 PROTEIN"/>
    <property type="match status" value="1"/>
</dbReference>
<dbReference type="Gene3D" id="3.40.50.300">
    <property type="entry name" value="P-loop containing nucleotide triphosphate hydrolases"/>
    <property type="match status" value="2"/>
</dbReference>
<reference evidence="3" key="1">
    <citation type="journal article" date="2019" name="Int. J. Syst. Evol. Microbiol.">
        <title>The Global Catalogue of Microorganisms (GCM) 10K type strain sequencing project: providing services to taxonomists for standard genome sequencing and annotation.</title>
        <authorList>
            <consortium name="The Broad Institute Genomics Platform"/>
            <consortium name="The Broad Institute Genome Sequencing Center for Infectious Disease"/>
            <person name="Wu L."/>
            <person name="Ma J."/>
        </authorList>
    </citation>
    <scope>NUCLEOTIDE SEQUENCE [LARGE SCALE GENOMIC DNA]</scope>
    <source>
        <strain evidence="3">KCTC 42423</strain>
    </source>
</reference>
<dbReference type="Proteomes" id="UP001597459">
    <property type="component" value="Unassembled WGS sequence"/>
</dbReference>
<evidence type="ECO:0000313" key="2">
    <source>
        <dbReference type="EMBL" id="MFD2591022.1"/>
    </source>
</evidence>
<organism evidence="2 3">
    <name type="scientific">Aquimarina hainanensis</name>
    <dbReference type="NCBI Taxonomy" id="1578017"/>
    <lineage>
        <taxon>Bacteria</taxon>
        <taxon>Pseudomonadati</taxon>
        <taxon>Bacteroidota</taxon>
        <taxon>Flavobacteriia</taxon>
        <taxon>Flavobacteriales</taxon>
        <taxon>Flavobacteriaceae</taxon>
        <taxon>Aquimarina</taxon>
    </lineage>
</organism>
<evidence type="ECO:0000259" key="1">
    <source>
        <dbReference type="Pfam" id="PF10412"/>
    </source>
</evidence>
<comment type="caution">
    <text evidence="2">The sequence shown here is derived from an EMBL/GenBank/DDBJ whole genome shotgun (WGS) entry which is preliminary data.</text>
</comment>
<dbReference type="CDD" id="cd01127">
    <property type="entry name" value="TrwB_TraG_TraD_VirD4"/>
    <property type="match status" value="1"/>
</dbReference>
<accession>A0ABW5N5W5</accession>
<keyword evidence="3" id="KW-1185">Reference proteome</keyword>
<dbReference type="SUPFAM" id="SSF52540">
    <property type="entry name" value="P-loop containing nucleoside triphosphate hydrolases"/>
    <property type="match status" value="1"/>
</dbReference>
<gene>
    <name evidence="2" type="ORF">ACFSTE_09280</name>
</gene>
<proteinExistence type="predicted"/>
<dbReference type="Pfam" id="PF10412">
    <property type="entry name" value="TrwB_AAD_bind"/>
    <property type="match status" value="1"/>
</dbReference>
<dbReference type="InterPro" id="IPR027417">
    <property type="entry name" value="P-loop_NTPase"/>
</dbReference>
<evidence type="ECO:0000313" key="3">
    <source>
        <dbReference type="Proteomes" id="UP001597459"/>
    </source>
</evidence>
<dbReference type="PANTHER" id="PTHR30121">
    <property type="entry name" value="UNCHARACTERIZED PROTEIN YJGR-RELATED"/>
    <property type="match status" value="1"/>
</dbReference>
<dbReference type="InterPro" id="IPR019476">
    <property type="entry name" value="T4SS_TraD_DNA-bd"/>
</dbReference>